<organism evidence="2 3">
    <name type="scientific">Septoria linicola</name>
    <dbReference type="NCBI Taxonomy" id="215465"/>
    <lineage>
        <taxon>Eukaryota</taxon>
        <taxon>Fungi</taxon>
        <taxon>Dikarya</taxon>
        <taxon>Ascomycota</taxon>
        <taxon>Pezizomycotina</taxon>
        <taxon>Dothideomycetes</taxon>
        <taxon>Dothideomycetidae</taxon>
        <taxon>Mycosphaerellales</taxon>
        <taxon>Mycosphaerellaceae</taxon>
        <taxon>Septoria</taxon>
    </lineage>
</organism>
<dbReference type="Proteomes" id="UP001056384">
    <property type="component" value="Chromosome 12"/>
</dbReference>
<keyword evidence="3" id="KW-1185">Reference proteome</keyword>
<feature type="region of interest" description="Disordered" evidence="1">
    <location>
        <begin position="292"/>
        <end position="321"/>
    </location>
</feature>
<protein>
    <submittedName>
        <fullName evidence="2">Uncharacterized protein</fullName>
    </submittedName>
</protein>
<proteinExistence type="predicted"/>
<sequence>MSQDWELVSSDEHETGQQGLQEDEVLQSENDVRGGLNRTKPSKTSDREHASIISRQMEDAETALEVDHMILDYLLYQAIDACLAGSRHAVSEAKYRRQIDLCLFQVDQFLRLFRSRYPNYRSDAELRFRQLVLQLVTLTSQRFVRCPSTPARASLQNLRDRNRERARHWIGNASRIPTAEYNVRPLDDALPIPANEVEENRAHVLKSLGVEPEDDAYADAFYGTSESVALLDLLPLFMRVSAACHQMFECPPTEKWMRLAADLMLQACLEQYLVYGSSGSDAIDEAFAWGPKQQTEEQDEDDHILEKEHKPEEATDDDPFGEDMEQEDIELWQSVKAQALQIILSTEKQYWKDVASHLAAVWDKHPLSTTERELVAFLDNLAGCIAEPVLVQLQRGQLQGMSRAETSKFIAACGIDVASILKGRDAGVEWTASYLLQ</sequence>
<evidence type="ECO:0000313" key="2">
    <source>
        <dbReference type="EMBL" id="USW58890.1"/>
    </source>
</evidence>
<dbReference type="EMBL" id="CP099429">
    <property type="protein sequence ID" value="USW58890.1"/>
    <property type="molecule type" value="Genomic_DNA"/>
</dbReference>
<accession>A0A9Q9EQ95</accession>
<feature type="compositionally biased region" description="Basic and acidic residues" evidence="1">
    <location>
        <begin position="304"/>
        <end position="313"/>
    </location>
</feature>
<name>A0A9Q9EQ95_9PEZI</name>
<dbReference type="AlphaFoldDB" id="A0A9Q9EQ95"/>
<reference evidence="2" key="1">
    <citation type="submission" date="2022-06" db="EMBL/GenBank/DDBJ databases">
        <title>Complete genome sequences of two strains of the flax pathogen Septoria linicola.</title>
        <authorList>
            <person name="Lapalu N."/>
            <person name="Simon A."/>
            <person name="Demenou B."/>
            <person name="Paumier D."/>
            <person name="Guillot M.-P."/>
            <person name="Gout L."/>
            <person name="Valade R."/>
        </authorList>
    </citation>
    <scope>NUCLEOTIDE SEQUENCE</scope>
    <source>
        <strain evidence="2">SE15195</strain>
    </source>
</reference>
<gene>
    <name evidence="2" type="ORF">Slin15195_G122090</name>
</gene>
<dbReference type="OrthoDB" id="4149149at2759"/>
<evidence type="ECO:0000256" key="1">
    <source>
        <dbReference type="SAM" id="MobiDB-lite"/>
    </source>
</evidence>
<feature type="region of interest" description="Disordered" evidence="1">
    <location>
        <begin position="1"/>
        <end position="49"/>
    </location>
</feature>
<evidence type="ECO:0000313" key="3">
    <source>
        <dbReference type="Proteomes" id="UP001056384"/>
    </source>
</evidence>